<organism evidence="1">
    <name type="scientific">Riboviria sp</name>
    <dbReference type="NCBI Taxonomy" id="2585031"/>
    <lineage>
        <taxon>Viruses</taxon>
        <taxon>Riboviria</taxon>
    </lineage>
</organism>
<dbReference type="EMBL" id="MN034073">
    <property type="protein sequence ID" value="QDH88422.1"/>
    <property type="molecule type" value="Genomic_DNA"/>
</dbReference>
<evidence type="ECO:0000313" key="1">
    <source>
        <dbReference type="EMBL" id="QDH88422.1"/>
    </source>
</evidence>
<accession>A0A514D483</accession>
<gene>
    <name evidence="1" type="ORF">H4BulkLitter234368_000001</name>
</gene>
<reference evidence="1" key="1">
    <citation type="submission" date="2019-05" db="EMBL/GenBank/DDBJ databases">
        <title>Metatranscriptomic reconstruction reveals RNA viruses with the potential to shape carbon cycling in soil.</title>
        <authorList>
            <person name="Starr E.P."/>
            <person name="Nuccio E."/>
            <person name="Pett-Ridge J."/>
            <person name="Banfield J.F."/>
            <person name="Firestone M.K."/>
        </authorList>
    </citation>
    <scope>NUCLEOTIDE SEQUENCE</scope>
    <source>
        <strain evidence="1">H4_Bulk_Litter_23_scaffold_4368</strain>
    </source>
</reference>
<proteinExistence type="predicted"/>
<sequence length="177" mass="20233">MEIVILITVLLIGLYKIQIWMSCLSVTFKNAWGCVVIKVVTWLEALLNRAISKCQWACEYLHTYRLKVEQHEEDVVVPLLFKWMCDEREGFTAKEKYTAEAVDLCAAEIGQRVRCPTSEEAVGRSIRRTLTALKVGNIMERALTDAEVVYWGEIGTQMYFNPPYTVKAATGKLLCFQ</sequence>
<protein>
    <submittedName>
        <fullName evidence="1">Uncharacterized protein</fullName>
    </submittedName>
</protein>
<name>A0A514D483_9VIRU</name>